<dbReference type="Gene3D" id="1.20.120.450">
    <property type="entry name" value="dinb family like domain"/>
    <property type="match status" value="1"/>
</dbReference>
<gene>
    <name evidence="1" type="ORF">GCM10020366_39900</name>
</gene>
<sequence>MLVDGYDRIQGAVHEAVRGLEPEQLEFRLDPQANTIAWLAWHLTRVQDDHLAGAAGTEQAWLAEGWRDRFDLPFDAADIGYGHSSGQVAQVQASAELLLGYQDAVHERTVNYVRALTDADLDEVIDADWSPPVTRGVRLVSVLADGLQHAGQAAFIRGVLERR</sequence>
<dbReference type="SUPFAM" id="SSF109854">
    <property type="entry name" value="DinB/YfiT-like putative metalloenzymes"/>
    <property type="match status" value="1"/>
</dbReference>
<accession>A0ABP6RUC2</accession>
<name>A0ABP6RUC2_9PSEU</name>
<organism evidence="1 2">
    <name type="scientific">Saccharopolyspora gregorii</name>
    <dbReference type="NCBI Taxonomy" id="33914"/>
    <lineage>
        <taxon>Bacteria</taxon>
        <taxon>Bacillati</taxon>
        <taxon>Actinomycetota</taxon>
        <taxon>Actinomycetes</taxon>
        <taxon>Pseudonocardiales</taxon>
        <taxon>Pseudonocardiaceae</taxon>
        <taxon>Saccharopolyspora</taxon>
    </lineage>
</organism>
<dbReference type="EMBL" id="BAAAYK010000038">
    <property type="protein sequence ID" value="GAA3360332.1"/>
    <property type="molecule type" value="Genomic_DNA"/>
</dbReference>
<dbReference type="InterPro" id="IPR007061">
    <property type="entry name" value="MST-like"/>
</dbReference>
<comment type="caution">
    <text evidence="1">The sequence shown here is derived from an EMBL/GenBank/DDBJ whole genome shotgun (WGS) entry which is preliminary data.</text>
</comment>
<evidence type="ECO:0000313" key="1">
    <source>
        <dbReference type="EMBL" id="GAA3360332.1"/>
    </source>
</evidence>
<dbReference type="Pfam" id="PF04978">
    <property type="entry name" value="MST"/>
    <property type="match status" value="1"/>
</dbReference>
<protein>
    <submittedName>
        <fullName evidence="1">DUF664 domain-containing protein</fullName>
    </submittedName>
</protein>
<evidence type="ECO:0000313" key="2">
    <source>
        <dbReference type="Proteomes" id="UP001500483"/>
    </source>
</evidence>
<dbReference type="InterPro" id="IPR034660">
    <property type="entry name" value="DinB/YfiT-like"/>
</dbReference>
<dbReference type="Proteomes" id="UP001500483">
    <property type="component" value="Unassembled WGS sequence"/>
</dbReference>
<reference evidence="2" key="1">
    <citation type="journal article" date="2019" name="Int. J. Syst. Evol. Microbiol.">
        <title>The Global Catalogue of Microorganisms (GCM) 10K type strain sequencing project: providing services to taxonomists for standard genome sequencing and annotation.</title>
        <authorList>
            <consortium name="The Broad Institute Genomics Platform"/>
            <consortium name="The Broad Institute Genome Sequencing Center for Infectious Disease"/>
            <person name="Wu L."/>
            <person name="Ma J."/>
        </authorList>
    </citation>
    <scope>NUCLEOTIDE SEQUENCE [LARGE SCALE GENOMIC DNA]</scope>
    <source>
        <strain evidence="2">JCM 9687</strain>
    </source>
</reference>
<proteinExistence type="predicted"/>
<keyword evidence="2" id="KW-1185">Reference proteome</keyword>
<dbReference type="NCBIfam" id="NF047843">
    <property type="entry name" value="MST_Rv0443"/>
    <property type="match status" value="1"/>
</dbReference>